<evidence type="ECO:0000256" key="1">
    <source>
        <dbReference type="SAM" id="MobiDB-lite"/>
    </source>
</evidence>
<gene>
    <name evidence="2" type="ORF">WN55_09961</name>
</gene>
<feature type="compositionally biased region" description="Basic and acidic residues" evidence="1">
    <location>
        <begin position="31"/>
        <end position="45"/>
    </location>
</feature>
<feature type="region of interest" description="Disordered" evidence="1">
    <location>
        <begin position="31"/>
        <end position="63"/>
    </location>
</feature>
<feature type="compositionally biased region" description="Basic and acidic residues" evidence="1">
    <location>
        <begin position="53"/>
        <end position="63"/>
    </location>
</feature>
<accession>A0A154P7L1</accession>
<dbReference type="Proteomes" id="UP000076502">
    <property type="component" value="Unassembled WGS sequence"/>
</dbReference>
<proteinExistence type="predicted"/>
<protein>
    <submittedName>
        <fullName evidence="2">Uncharacterized protein</fullName>
    </submittedName>
</protein>
<dbReference type="EMBL" id="KQ434835">
    <property type="protein sequence ID" value="KZC07919.1"/>
    <property type="molecule type" value="Genomic_DNA"/>
</dbReference>
<name>A0A154P7L1_DUFNO</name>
<reference evidence="2 3" key="1">
    <citation type="submission" date="2015-07" db="EMBL/GenBank/DDBJ databases">
        <title>The genome of Dufourea novaeangliae.</title>
        <authorList>
            <person name="Pan H."/>
            <person name="Kapheim K."/>
        </authorList>
    </citation>
    <scope>NUCLEOTIDE SEQUENCE [LARGE SCALE GENOMIC DNA]</scope>
    <source>
        <strain evidence="2">0120121106</strain>
        <tissue evidence="2">Whole body</tissue>
    </source>
</reference>
<keyword evidence="3" id="KW-1185">Reference proteome</keyword>
<sequence length="84" mass="9504">MKRVLGAKLNVGEGSNVHCVHHAFLSRVRANERDGKQRGRTEGKVDNGVCRGGAEERMSKREKHTEMLPTFLWRVLPPSTRSLH</sequence>
<evidence type="ECO:0000313" key="2">
    <source>
        <dbReference type="EMBL" id="KZC07919.1"/>
    </source>
</evidence>
<evidence type="ECO:0000313" key="3">
    <source>
        <dbReference type="Proteomes" id="UP000076502"/>
    </source>
</evidence>
<organism evidence="2 3">
    <name type="scientific">Dufourea novaeangliae</name>
    <name type="common">Sweat bee</name>
    <dbReference type="NCBI Taxonomy" id="178035"/>
    <lineage>
        <taxon>Eukaryota</taxon>
        <taxon>Metazoa</taxon>
        <taxon>Ecdysozoa</taxon>
        <taxon>Arthropoda</taxon>
        <taxon>Hexapoda</taxon>
        <taxon>Insecta</taxon>
        <taxon>Pterygota</taxon>
        <taxon>Neoptera</taxon>
        <taxon>Endopterygota</taxon>
        <taxon>Hymenoptera</taxon>
        <taxon>Apocrita</taxon>
        <taxon>Aculeata</taxon>
        <taxon>Apoidea</taxon>
        <taxon>Anthophila</taxon>
        <taxon>Halictidae</taxon>
        <taxon>Rophitinae</taxon>
        <taxon>Dufourea</taxon>
    </lineage>
</organism>
<dbReference type="AlphaFoldDB" id="A0A154P7L1"/>